<dbReference type="Pfam" id="PF01149">
    <property type="entry name" value="Fapy_DNA_glyco"/>
    <property type="match status" value="1"/>
</dbReference>
<sequence length="267" mass="29866">MPEGDTIFRTARELTAALVGKPLLRGEIRHPRLSTVDLAGRTVIEVRPVGKHLFLRFDGGRSLHCHLELDGAWHVYRPRARWRRPAHQARAILSTGDKTAVGFALHELAWLSTVDEHRLVGHLGPDLLDPRWTDEHARRAAENLAADPDAEIGIALLDQRVLAGLGNVYKTEVCFLLGVSPWTPVSGVDTAEAVRIGRELLRRNASRAARSTTGYDVRDRRLWVYARERAGCLRCGGRVVRTSQGERLRERVAYYCPTCQPGPTPVR</sequence>
<keyword evidence="9" id="KW-0234">DNA repair</keyword>
<dbReference type="SUPFAM" id="SSF81624">
    <property type="entry name" value="N-terminal domain of MutM-like DNA repair proteins"/>
    <property type="match status" value="1"/>
</dbReference>
<dbReference type="PROSITE" id="PS51068">
    <property type="entry name" value="FPG_CAT"/>
    <property type="match status" value="1"/>
</dbReference>
<keyword evidence="17" id="KW-0255">Endonuclease</keyword>
<dbReference type="RefSeq" id="WP_130346226.1">
    <property type="nucleotide sequence ID" value="NZ_SGWQ01000008.1"/>
</dbReference>
<gene>
    <name evidence="17" type="ORF">EV193_108127</name>
</gene>
<evidence type="ECO:0000256" key="9">
    <source>
        <dbReference type="ARBA" id="ARBA00023204"/>
    </source>
</evidence>
<dbReference type="InterPro" id="IPR000214">
    <property type="entry name" value="Znf_DNA_glyclase/AP_lyase"/>
</dbReference>
<keyword evidence="18" id="KW-1185">Reference proteome</keyword>
<comment type="caution">
    <text evidence="17">The sequence shown here is derived from an EMBL/GenBank/DDBJ whole genome shotgun (WGS) entry which is preliminary data.</text>
</comment>
<dbReference type="PANTHER" id="PTHR42697:SF1">
    <property type="entry name" value="ENDONUCLEASE 8"/>
    <property type="match status" value="1"/>
</dbReference>
<organism evidence="17 18">
    <name type="scientific">Herbihabitans rhizosphaerae</name>
    <dbReference type="NCBI Taxonomy" id="1872711"/>
    <lineage>
        <taxon>Bacteria</taxon>
        <taxon>Bacillati</taxon>
        <taxon>Actinomycetota</taxon>
        <taxon>Actinomycetes</taxon>
        <taxon>Pseudonocardiales</taxon>
        <taxon>Pseudonocardiaceae</taxon>
        <taxon>Herbihabitans</taxon>
    </lineage>
</organism>
<dbReference type="PROSITE" id="PS51066">
    <property type="entry name" value="ZF_FPG_2"/>
    <property type="match status" value="1"/>
</dbReference>
<dbReference type="Gene3D" id="1.10.8.50">
    <property type="match status" value="1"/>
</dbReference>
<dbReference type="AlphaFoldDB" id="A0A4Q7KHZ4"/>
<dbReference type="GO" id="GO:0140078">
    <property type="term" value="F:class I DNA-(apurinic or apyrimidinic site) endonuclease activity"/>
    <property type="evidence" value="ECO:0007669"/>
    <property type="project" value="UniProtKB-EC"/>
</dbReference>
<keyword evidence="5 14" id="KW-0863">Zinc-finger</keyword>
<dbReference type="InterPro" id="IPR012319">
    <property type="entry name" value="FPG_cat"/>
</dbReference>
<dbReference type="SUPFAM" id="SSF46946">
    <property type="entry name" value="S13-like H2TH domain"/>
    <property type="match status" value="1"/>
</dbReference>
<evidence type="ECO:0000256" key="7">
    <source>
        <dbReference type="ARBA" id="ARBA00022833"/>
    </source>
</evidence>
<evidence type="ECO:0000256" key="13">
    <source>
        <dbReference type="ARBA" id="ARBA00044632"/>
    </source>
</evidence>
<dbReference type="InterPro" id="IPR044090">
    <property type="entry name" value="Nei2_N"/>
</dbReference>
<proteinExistence type="inferred from homology"/>
<evidence type="ECO:0000259" key="15">
    <source>
        <dbReference type="PROSITE" id="PS51066"/>
    </source>
</evidence>
<reference evidence="17 18" key="1">
    <citation type="submission" date="2019-02" db="EMBL/GenBank/DDBJ databases">
        <title>Genomic Encyclopedia of Type Strains, Phase IV (KMG-IV): sequencing the most valuable type-strain genomes for metagenomic binning, comparative biology and taxonomic classification.</title>
        <authorList>
            <person name="Goeker M."/>
        </authorList>
    </citation>
    <scope>NUCLEOTIDE SEQUENCE [LARGE SCALE GENOMIC DNA]</scope>
    <source>
        <strain evidence="17 18">DSM 101727</strain>
    </source>
</reference>
<dbReference type="GO" id="GO:0000703">
    <property type="term" value="F:oxidized pyrimidine nucleobase lesion DNA N-glycosylase activity"/>
    <property type="evidence" value="ECO:0007669"/>
    <property type="project" value="TreeGrafter"/>
</dbReference>
<dbReference type="InterPro" id="IPR015886">
    <property type="entry name" value="H2TH_FPG"/>
</dbReference>
<dbReference type="SMART" id="SM01232">
    <property type="entry name" value="H2TH"/>
    <property type="match status" value="1"/>
</dbReference>
<keyword evidence="6" id="KW-0378">Hydrolase</keyword>
<evidence type="ECO:0000256" key="12">
    <source>
        <dbReference type="ARBA" id="ARBA00023295"/>
    </source>
</evidence>
<keyword evidence="11" id="KW-0511">Multifunctional enzyme</keyword>
<dbReference type="CDD" id="cd08971">
    <property type="entry name" value="AcNei2_N"/>
    <property type="match status" value="1"/>
</dbReference>
<dbReference type="SUPFAM" id="SSF57716">
    <property type="entry name" value="Glucocorticoid receptor-like (DNA-binding domain)"/>
    <property type="match status" value="1"/>
</dbReference>
<dbReference type="PROSITE" id="PS01242">
    <property type="entry name" value="ZF_FPG_1"/>
    <property type="match status" value="1"/>
</dbReference>
<keyword evidence="10" id="KW-0456">Lyase</keyword>
<feature type="domain" description="FPG-type" evidence="15">
    <location>
        <begin position="223"/>
        <end position="261"/>
    </location>
</feature>
<dbReference type="EC" id="4.2.99.18" evidence="2"/>
<keyword evidence="12" id="KW-0326">Glycosidase</keyword>
<dbReference type="OrthoDB" id="9800855at2"/>
<evidence type="ECO:0000313" key="17">
    <source>
        <dbReference type="EMBL" id="RZS34779.1"/>
    </source>
</evidence>
<evidence type="ECO:0000256" key="2">
    <source>
        <dbReference type="ARBA" id="ARBA00012720"/>
    </source>
</evidence>
<keyword evidence="4" id="KW-0227">DNA damage</keyword>
<dbReference type="PANTHER" id="PTHR42697">
    <property type="entry name" value="ENDONUCLEASE 8"/>
    <property type="match status" value="1"/>
</dbReference>
<dbReference type="InterPro" id="IPR015887">
    <property type="entry name" value="DNA_glyclase_Znf_dom_DNA_BS"/>
</dbReference>
<dbReference type="EMBL" id="SGWQ01000008">
    <property type="protein sequence ID" value="RZS34779.1"/>
    <property type="molecule type" value="Genomic_DNA"/>
</dbReference>
<dbReference type="GO" id="GO:0006284">
    <property type="term" value="P:base-excision repair"/>
    <property type="evidence" value="ECO:0007669"/>
    <property type="project" value="InterPro"/>
</dbReference>
<name>A0A4Q7KHZ4_9PSEU</name>
<dbReference type="GO" id="GO:0003684">
    <property type="term" value="F:damaged DNA binding"/>
    <property type="evidence" value="ECO:0007669"/>
    <property type="project" value="InterPro"/>
</dbReference>
<evidence type="ECO:0000256" key="6">
    <source>
        <dbReference type="ARBA" id="ARBA00022801"/>
    </source>
</evidence>
<evidence type="ECO:0000256" key="11">
    <source>
        <dbReference type="ARBA" id="ARBA00023268"/>
    </source>
</evidence>
<dbReference type="Pfam" id="PF06831">
    <property type="entry name" value="H2TH"/>
    <property type="match status" value="1"/>
</dbReference>
<dbReference type="Gene3D" id="3.20.190.10">
    <property type="entry name" value="MutM-like, N-terminal"/>
    <property type="match status" value="1"/>
</dbReference>
<comment type="catalytic activity">
    <reaction evidence="13">
        <text>2'-deoxyribonucleotide-(2'-deoxyribose 5'-phosphate)-2'-deoxyribonucleotide-DNA = a 3'-end 2'-deoxyribonucleotide-(2,3-dehydro-2,3-deoxyribose 5'-phosphate)-DNA + a 5'-end 5'-phospho-2'-deoxyribonucleoside-DNA + H(+)</text>
        <dbReference type="Rhea" id="RHEA:66592"/>
        <dbReference type="Rhea" id="RHEA-COMP:13180"/>
        <dbReference type="Rhea" id="RHEA-COMP:16897"/>
        <dbReference type="Rhea" id="RHEA-COMP:17067"/>
        <dbReference type="ChEBI" id="CHEBI:15378"/>
        <dbReference type="ChEBI" id="CHEBI:136412"/>
        <dbReference type="ChEBI" id="CHEBI:157695"/>
        <dbReference type="ChEBI" id="CHEBI:167181"/>
        <dbReference type="EC" id="4.2.99.18"/>
    </reaction>
</comment>
<dbReference type="GO" id="GO:0008270">
    <property type="term" value="F:zinc ion binding"/>
    <property type="evidence" value="ECO:0007669"/>
    <property type="project" value="UniProtKB-KW"/>
</dbReference>
<evidence type="ECO:0000256" key="8">
    <source>
        <dbReference type="ARBA" id="ARBA00023125"/>
    </source>
</evidence>
<protein>
    <recommendedName>
        <fullName evidence="2">DNA-(apurinic or apyrimidinic site) lyase</fullName>
        <ecNumber evidence="2">4.2.99.18</ecNumber>
    </recommendedName>
</protein>
<comment type="similarity">
    <text evidence="1">Belongs to the FPG family.</text>
</comment>
<evidence type="ECO:0000256" key="14">
    <source>
        <dbReference type="PROSITE-ProRule" id="PRU00391"/>
    </source>
</evidence>
<keyword evidence="8" id="KW-0238">DNA-binding</keyword>
<evidence type="ECO:0000256" key="10">
    <source>
        <dbReference type="ARBA" id="ARBA00023239"/>
    </source>
</evidence>
<keyword evidence="7" id="KW-0862">Zinc</keyword>
<evidence type="ECO:0000313" key="18">
    <source>
        <dbReference type="Proteomes" id="UP000294257"/>
    </source>
</evidence>
<dbReference type="SMART" id="SM00898">
    <property type="entry name" value="Fapy_DNA_glyco"/>
    <property type="match status" value="1"/>
</dbReference>
<evidence type="ECO:0000256" key="1">
    <source>
        <dbReference type="ARBA" id="ARBA00009409"/>
    </source>
</evidence>
<feature type="domain" description="Formamidopyrimidine-DNA glycosylase catalytic" evidence="16">
    <location>
        <begin position="2"/>
        <end position="102"/>
    </location>
</feature>
<evidence type="ECO:0000256" key="3">
    <source>
        <dbReference type="ARBA" id="ARBA00022723"/>
    </source>
</evidence>
<keyword evidence="3" id="KW-0479">Metal-binding</keyword>
<accession>A0A4Q7KHZ4</accession>
<keyword evidence="17" id="KW-0540">Nuclease</keyword>
<dbReference type="InterPro" id="IPR010979">
    <property type="entry name" value="Ribosomal_uS13-like_H2TH"/>
</dbReference>
<evidence type="ECO:0000256" key="4">
    <source>
        <dbReference type="ARBA" id="ARBA00022763"/>
    </source>
</evidence>
<evidence type="ECO:0000256" key="5">
    <source>
        <dbReference type="ARBA" id="ARBA00022771"/>
    </source>
</evidence>
<evidence type="ECO:0000259" key="16">
    <source>
        <dbReference type="PROSITE" id="PS51068"/>
    </source>
</evidence>
<dbReference type="InterPro" id="IPR035937">
    <property type="entry name" value="FPG_N"/>
</dbReference>
<dbReference type="Proteomes" id="UP000294257">
    <property type="component" value="Unassembled WGS sequence"/>
</dbReference>